<organism evidence="1 2">
    <name type="scientific">Linum trigynum</name>
    <dbReference type="NCBI Taxonomy" id="586398"/>
    <lineage>
        <taxon>Eukaryota</taxon>
        <taxon>Viridiplantae</taxon>
        <taxon>Streptophyta</taxon>
        <taxon>Embryophyta</taxon>
        <taxon>Tracheophyta</taxon>
        <taxon>Spermatophyta</taxon>
        <taxon>Magnoliopsida</taxon>
        <taxon>eudicotyledons</taxon>
        <taxon>Gunneridae</taxon>
        <taxon>Pentapetalae</taxon>
        <taxon>rosids</taxon>
        <taxon>fabids</taxon>
        <taxon>Malpighiales</taxon>
        <taxon>Linaceae</taxon>
        <taxon>Linum</taxon>
    </lineage>
</organism>
<dbReference type="AlphaFoldDB" id="A0AAV2GDU7"/>
<keyword evidence="2" id="KW-1185">Reference proteome</keyword>
<dbReference type="Proteomes" id="UP001497516">
    <property type="component" value="Chromosome 8"/>
</dbReference>
<sequence>MASHTRWALKELDRTLRIELQTNLVVAPLPGHLKTFYTVSQLCSGDRIDSQVTGECCEATSCMISNQATSCVVA</sequence>
<evidence type="ECO:0000313" key="1">
    <source>
        <dbReference type="EMBL" id="CAL1408906.1"/>
    </source>
</evidence>
<gene>
    <name evidence="1" type="ORF">LTRI10_LOCUS48459</name>
</gene>
<evidence type="ECO:0000313" key="2">
    <source>
        <dbReference type="Proteomes" id="UP001497516"/>
    </source>
</evidence>
<accession>A0AAV2GDU7</accession>
<dbReference type="EMBL" id="OZ034821">
    <property type="protein sequence ID" value="CAL1408906.1"/>
    <property type="molecule type" value="Genomic_DNA"/>
</dbReference>
<protein>
    <submittedName>
        <fullName evidence="1">Uncharacterized protein</fullName>
    </submittedName>
</protein>
<proteinExistence type="predicted"/>
<name>A0AAV2GDU7_9ROSI</name>
<reference evidence="1 2" key="1">
    <citation type="submission" date="2024-04" db="EMBL/GenBank/DDBJ databases">
        <authorList>
            <person name="Fracassetti M."/>
        </authorList>
    </citation>
    <scope>NUCLEOTIDE SEQUENCE [LARGE SCALE GENOMIC DNA]</scope>
</reference>